<evidence type="ECO:0000256" key="4">
    <source>
        <dbReference type="ARBA" id="ARBA00023284"/>
    </source>
</evidence>
<keyword evidence="4" id="KW-0676">Redox-active center</keyword>
<proteinExistence type="predicted"/>
<organism evidence="8 9">
    <name type="scientific">Novipirellula caenicola</name>
    <dbReference type="NCBI Taxonomy" id="1536901"/>
    <lineage>
        <taxon>Bacteria</taxon>
        <taxon>Pseudomonadati</taxon>
        <taxon>Planctomycetota</taxon>
        <taxon>Planctomycetia</taxon>
        <taxon>Pirellulales</taxon>
        <taxon>Pirellulaceae</taxon>
        <taxon>Novipirellula</taxon>
    </lineage>
</organism>
<feature type="compositionally biased region" description="Basic and acidic residues" evidence="5">
    <location>
        <begin position="397"/>
        <end position="409"/>
    </location>
</feature>
<sequence>MRNFMKRLILLNLLVCLPLTLTTMPVVSAQTANENAGKTTDNSDSKPQLEETQADEKHADEKSTVQEPTIEPLTIGSEAPALDIEYWIHDGDGAFSEVTTFEKNKVYVVEFWATWCGPCISAMPHVVGLQKEFADRGVQIVSVSSEPVETIEKFLEREVSGAKASDDSAQTFEDLTRSYCLTTDPDRSTSKSYMEAAGQSGIPCAFIVGKSGLIEWIGHPMSMDEPLAKVVNDDWDRQAFAEEFKEEQRADMVFKEFVKAMRSNKPNKALKLLDGYIADGKLANRVSQMKMVKLQVLASDESRADELTAHVTQWLDDESLDAEAVNRLGWTVARYAAAGKINDQETVRATLQKTQSILPNAGELKPFVMDTIAHLQLALGDKAAAIATQTEAIELAEESHKPRLQRFLDELTAEPAADDAPATEDSPEKTPANSDEP</sequence>
<keyword evidence="2" id="KW-0201">Cytochrome c-type biogenesis</keyword>
<reference evidence="8 9" key="1">
    <citation type="submission" date="2024-02" db="EMBL/GenBank/DDBJ databases">
        <title>Rhodopirellula caenicola NBRC 110016.</title>
        <authorList>
            <person name="Ichikawa N."/>
            <person name="Katano-Makiyama Y."/>
            <person name="Hidaka K."/>
        </authorList>
    </citation>
    <scope>NUCLEOTIDE SEQUENCE [LARGE SCALE GENOMIC DNA]</scope>
    <source>
        <strain evidence="8 9">NBRC 110016</strain>
    </source>
</reference>
<evidence type="ECO:0000256" key="6">
    <source>
        <dbReference type="SAM" id="SignalP"/>
    </source>
</evidence>
<feature type="compositionally biased region" description="Low complexity" evidence="5">
    <location>
        <begin position="413"/>
        <end position="424"/>
    </location>
</feature>
<feature type="compositionally biased region" description="Basic and acidic residues" evidence="5">
    <location>
        <begin position="41"/>
        <end position="64"/>
    </location>
</feature>
<evidence type="ECO:0000256" key="1">
    <source>
        <dbReference type="ARBA" id="ARBA00004196"/>
    </source>
</evidence>
<dbReference type="PANTHER" id="PTHR42852:SF6">
    <property type="entry name" value="THIOL:DISULFIDE INTERCHANGE PROTEIN DSBE"/>
    <property type="match status" value="1"/>
</dbReference>
<dbReference type="EMBL" id="BAABRO010000011">
    <property type="protein sequence ID" value="GAA5508846.1"/>
    <property type="molecule type" value="Genomic_DNA"/>
</dbReference>
<dbReference type="Pfam" id="PF00578">
    <property type="entry name" value="AhpC-TSA"/>
    <property type="match status" value="1"/>
</dbReference>
<keyword evidence="3" id="KW-1015">Disulfide bond</keyword>
<evidence type="ECO:0000256" key="3">
    <source>
        <dbReference type="ARBA" id="ARBA00023157"/>
    </source>
</evidence>
<comment type="caution">
    <text evidence="8">The sequence shown here is derived from an EMBL/GenBank/DDBJ whole genome shotgun (WGS) entry which is preliminary data.</text>
</comment>
<name>A0ABP9VUP1_9BACT</name>
<comment type="subcellular location">
    <subcellularLocation>
        <location evidence="1">Cell envelope</location>
    </subcellularLocation>
</comment>
<feature type="region of interest" description="Disordered" evidence="5">
    <location>
        <begin position="32"/>
        <end position="72"/>
    </location>
</feature>
<dbReference type="Proteomes" id="UP001416858">
    <property type="component" value="Unassembled WGS sequence"/>
</dbReference>
<evidence type="ECO:0000313" key="9">
    <source>
        <dbReference type="Proteomes" id="UP001416858"/>
    </source>
</evidence>
<dbReference type="InterPro" id="IPR000866">
    <property type="entry name" value="AhpC/TSA"/>
</dbReference>
<dbReference type="Gene3D" id="3.40.30.10">
    <property type="entry name" value="Glutaredoxin"/>
    <property type="match status" value="1"/>
</dbReference>
<keyword evidence="9" id="KW-1185">Reference proteome</keyword>
<dbReference type="SUPFAM" id="SSF52833">
    <property type="entry name" value="Thioredoxin-like"/>
    <property type="match status" value="1"/>
</dbReference>
<dbReference type="InterPro" id="IPR050553">
    <property type="entry name" value="Thioredoxin_ResA/DsbE_sf"/>
</dbReference>
<feature type="chain" id="PRO_5045479406" evidence="6">
    <location>
        <begin position="29"/>
        <end position="437"/>
    </location>
</feature>
<evidence type="ECO:0000259" key="7">
    <source>
        <dbReference type="PROSITE" id="PS51352"/>
    </source>
</evidence>
<accession>A0ABP9VUP1</accession>
<evidence type="ECO:0000313" key="8">
    <source>
        <dbReference type="EMBL" id="GAA5508846.1"/>
    </source>
</evidence>
<dbReference type="InterPro" id="IPR036249">
    <property type="entry name" value="Thioredoxin-like_sf"/>
</dbReference>
<dbReference type="CDD" id="cd02966">
    <property type="entry name" value="TlpA_like_family"/>
    <property type="match status" value="1"/>
</dbReference>
<dbReference type="InterPro" id="IPR013766">
    <property type="entry name" value="Thioredoxin_domain"/>
</dbReference>
<dbReference type="PANTHER" id="PTHR42852">
    <property type="entry name" value="THIOL:DISULFIDE INTERCHANGE PROTEIN DSBE"/>
    <property type="match status" value="1"/>
</dbReference>
<keyword evidence="6" id="KW-0732">Signal</keyword>
<protein>
    <submittedName>
        <fullName evidence="8">Thiol-disulfide oxidoreductase ResA</fullName>
    </submittedName>
</protein>
<feature type="region of interest" description="Disordered" evidence="5">
    <location>
        <begin position="397"/>
        <end position="437"/>
    </location>
</feature>
<feature type="signal peptide" evidence="6">
    <location>
        <begin position="1"/>
        <end position="28"/>
    </location>
</feature>
<gene>
    <name evidence="8" type="primary">resA_9</name>
    <name evidence="8" type="ORF">Rcae01_04315</name>
</gene>
<evidence type="ECO:0000256" key="5">
    <source>
        <dbReference type="SAM" id="MobiDB-lite"/>
    </source>
</evidence>
<dbReference type="PROSITE" id="PS51352">
    <property type="entry name" value="THIOREDOXIN_2"/>
    <property type="match status" value="1"/>
</dbReference>
<evidence type="ECO:0000256" key="2">
    <source>
        <dbReference type="ARBA" id="ARBA00022748"/>
    </source>
</evidence>
<feature type="domain" description="Thioredoxin" evidence="7">
    <location>
        <begin position="73"/>
        <end position="245"/>
    </location>
</feature>